<feature type="transmembrane region" description="Helical" evidence="1">
    <location>
        <begin position="32"/>
        <end position="51"/>
    </location>
</feature>
<dbReference type="InterPro" id="IPR013783">
    <property type="entry name" value="Ig-like_fold"/>
</dbReference>
<name>A0A1G6WWQ1_9BACT</name>
<organism evidence="2 3">
    <name type="scientific">Algoriphagus faecimaris</name>
    <dbReference type="NCBI Taxonomy" id="686796"/>
    <lineage>
        <taxon>Bacteria</taxon>
        <taxon>Pseudomonadati</taxon>
        <taxon>Bacteroidota</taxon>
        <taxon>Cytophagia</taxon>
        <taxon>Cytophagales</taxon>
        <taxon>Cyclobacteriaceae</taxon>
        <taxon>Algoriphagus</taxon>
    </lineage>
</organism>
<keyword evidence="1" id="KW-0472">Membrane</keyword>
<dbReference type="InterPro" id="IPR035986">
    <property type="entry name" value="PKD_dom_sf"/>
</dbReference>
<proteinExistence type="predicted"/>
<dbReference type="RefSeq" id="WP_139162809.1">
    <property type="nucleotide sequence ID" value="NZ_FNAC01000048.1"/>
</dbReference>
<evidence type="ECO:0000313" key="3">
    <source>
        <dbReference type="Proteomes" id="UP000199060"/>
    </source>
</evidence>
<evidence type="ECO:0000313" key="2">
    <source>
        <dbReference type="EMBL" id="SDD70271.1"/>
    </source>
</evidence>
<feature type="non-terminal residue" evidence="2">
    <location>
        <position position="555"/>
    </location>
</feature>
<keyword evidence="3" id="KW-1185">Reference proteome</keyword>
<evidence type="ECO:0008006" key="4">
    <source>
        <dbReference type="Google" id="ProtNLM"/>
    </source>
</evidence>
<reference evidence="3" key="1">
    <citation type="submission" date="2016-10" db="EMBL/GenBank/DDBJ databases">
        <authorList>
            <person name="Varghese N."/>
            <person name="Submissions S."/>
        </authorList>
    </citation>
    <scope>NUCLEOTIDE SEQUENCE [LARGE SCALE GENOMIC DNA]</scope>
    <source>
        <strain evidence="3">DSM 23095</strain>
    </source>
</reference>
<dbReference type="SUPFAM" id="SSF49299">
    <property type="entry name" value="PKD domain"/>
    <property type="match status" value="1"/>
</dbReference>
<dbReference type="CDD" id="cd00146">
    <property type="entry name" value="PKD"/>
    <property type="match status" value="1"/>
</dbReference>
<sequence>MEQISKCRLTCHRNLNWDFYEQLKNLRLVNSLRLFFSIFLTINILSSLSAYSQEPIDFSTSTPGCPQNNALVALVEFLDPNGEDFETEYNIGDDVDGKIFATFGGSSGNFYSIYAQYEIWVDDILVETRVECVSPRMNVPLGVPQDIGDFTWEWGKKLEIKNVYFAWQTGNGFNRDCDPGNLQSQCSFTPEGFLVRTPLVVDFDFTTNCNDFTVDFEDLTTGGNAPDGNDSGDYVYSWTFENGTPSTSDVANPQNINFGSAGDYDVTLSVTSEGITKSETKTITLLPAISSNLIKTEDLNCATGTGGVLTLLQPTGGDGNYTIDWSTDVPGLELEDNILVQSNLPVGNYFVTVSDGRGCSNNYSGNISIQGQAPAPTVEDQTVCQTVGSLSYDVTASEGFELIYFATETSETPITPSAVDTNVPGIYSVWVSQSNEFGCESARVEVSITVVKQPAPPVLIVPEPDCDAETVTITFTEEEDVEYSLNSDFSSFIVDGSFTANVESSGTVYARTIGSICVSSSDYDVEPAPVTPDAPALTVPDPECDAETVTITFTP</sequence>
<keyword evidence="1" id="KW-1133">Transmembrane helix</keyword>
<dbReference type="STRING" id="686796.SAMN04488104_104834"/>
<dbReference type="EMBL" id="FNAC01000048">
    <property type="protein sequence ID" value="SDD70271.1"/>
    <property type="molecule type" value="Genomic_DNA"/>
</dbReference>
<gene>
    <name evidence="2" type="ORF">SAMN04488104_104834</name>
</gene>
<dbReference type="Proteomes" id="UP000199060">
    <property type="component" value="Unassembled WGS sequence"/>
</dbReference>
<keyword evidence="1" id="KW-0812">Transmembrane</keyword>
<accession>A0A1G6WWQ1</accession>
<dbReference type="Gene3D" id="2.60.40.10">
    <property type="entry name" value="Immunoglobulins"/>
    <property type="match status" value="1"/>
</dbReference>
<protein>
    <recommendedName>
        <fullName evidence="4">PKD domain-containing protein</fullName>
    </recommendedName>
</protein>
<evidence type="ECO:0000256" key="1">
    <source>
        <dbReference type="SAM" id="Phobius"/>
    </source>
</evidence>
<dbReference type="AlphaFoldDB" id="A0A1G6WWQ1"/>